<accession>A0A9P4TBQ4</accession>
<evidence type="ECO:0000313" key="11">
    <source>
        <dbReference type="EMBL" id="KAF3000162.1"/>
    </source>
</evidence>
<protein>
    <submittedName>
        <fullName evidence="11">Uncharacterized protein</fullName>
    </submittedName>
</protein>
<reference evidence="11" key="1">
    <citation type="submission" date="2019-04" db="EMBL/GenBank/DDBJ databases">
        <title>Sequencing of skin fungus with MAO and IRED activity.</title>
        <authorList>
            <person name="Marsaioli A.J."/>
            <person name="Bonatto J.M.C."/>
            <person name="Reis Junior O."/>
        </authorList>
    </citation>
    <scope>NUCLEOTIDE SEQUENCE</scope>
    <source>
        <strain evidence="11">30M1</strain>
    </source>
</reference>
<keyword evidence="5 10" id="KW-0812">Transmembrane</keyword>
<dbReference type="Pfam" id="PF04117">
    <property type="entry name" value="Mpv17_PMP22"/>
    <property type="match status" value="1"/>
</dbReference>
<dbReference type="AlphaFoldDB" id="A0A9P4TBQ4"/>
<keyword evidence="4" id="KW-0285">Flavoprotein</keyword>
<dbReference type="EMBL" id="SWKU01000015">
    <property type="protein sequence ID" value="KAF3000162.1"/>
    <property type="molecule type" value="Genomic_DNA"/>
</dbReference>
<comment type="similarity">
    <text evidence="3">Belongs to the FAD-binding monooxygenase family.</text>
</comment>
<dbReference type="OrthoDB" id="3971593at2759"/>
<evidence type="ECO:0000256" key="3">
    <source>
        <dbReference type="ARBA" id="ARBA00010139"/>
    </source>
</evidence>
<evidence type="ECO:0000256" key="6">
    <source>
        <dbReference type="ARBA" id="ARBA00022827"/>
    </source>
</evidence>
<dbReference type="InterPro" id="IPR051209">
    <property type="entry name" value="FAD-bind_Monooxygenase_sf"/>
</dbReference>
<dbReference type="InterPro" id="IPR020946">
    <property type="entry name" value="Flavin_mOase-like"/>
</dbReference>
<dbReference type="GO" id="GO:0016020">
    <property type="term" value="C:membrane"/>
    <property type="evidence" value="ECO:0007669"/>
    <property type="project" value="UniProtKB-SubCell"/>
</dbReference>
<sequence>MISETIRRVNGYEHDAYTYYPVIVIGAGASGIAMACQLKQQLGFDQFRVFERQAGIGGTWWINRYPGVACDVPAVFYSFSFAQNPDWSSFHPPGREIVKYYHEVCQKYRITDKIECNTDVEGCRWLEGEQLWEVTLRRMVAGMGDLSYKDRAKIVEEKGEQFVYSETEVVKAKVVVSCVGGLVEPRGWPEEIPGLEKFKGKVFHSARWDETVELQDKNVVVVGTGCSSAQIVPRLTQAPYNANSVTQLMRSPPWVVPAVSTPGGDKWWEENSPKIMKAIPGLKELLRFFIFAGAEGQFLKLFPNTPYAEKHRKLYEEKILTWMKKTVPEKYHEILTPDYGVGCKRRIFDKRWLKGLSDPKVELTTMPLTRLTENGVVLGPGATYPKNAKEEDYPEREVPADVVVLANGFDTTRWLHPLRVEGKGGKDLFKLMEERGGAQAYQGTAMDGYKNFFLIFGPNTATGHSSVVMASENMVNYSLNFIKLVLNGEASTVEVKKEAEIAYTTEIQKALKNTVWQSGCSSWYYNKDGWNSTVYPYTQIDFWRRCTFPNATTTMPEATRRLLYQLNRRWLFGKIPLLHSTVFLLQIMAVSLIARKYNGYYAKRPVLTTMITNAILGGIADTVAQTLTAVRERANRKGGAGKDDFLAIEIHDLDRRNPWPDHDIIPDSKKLPPPFDFERTIRFMSYGFLMSPIQHRWFGFLSKTFPIQKTGSAWIPALKRVAFDQFLFAPAGLAAFFTYMTLAEGGGKRAVQRKFQDVYVPALKANFLIWPTVQIINFRVMPIQFQIPFVSTVGIAWTAYLSLTNSAEEA</sequence>
<dbReference type="GO" id="GO:0050661">
    <property type="term" value="F:NADP binding"/>
    <property type="evidence" value="ECO:0007669"/>
    <property type="project" value="InterPro"/>
</dbReference>
<dbReference type="InterPro" id="IPR036188">
    <property type="entry name" value="FAD/NAD-bd_sf"/>
</dbReference>
<name>A0A9P4TBQ4_CURKU</name>
<gene>
    <name evidence="11" type="ORF">E8E13_005817</name>
</gene>
<dbReference type="Gene3D" id="3.50.50.60">
    <property type="entry name" value="FAD/NAD(P)-binding domain"/>
    <property type="match status" value="3"/>
</dbReference>
<keyword evidence="8" id="KW-0560">Oxidoreductase</keyword>
<keyword evidence="7 10" id="KW-1133">Transmembrane helix</keyword>
<dbReference type="PANTHER" id="PTHR42877">
    <property type="entry name" value="L-ORNITHINE N(5)-MONOOXYGENASE-RELATED"/>
    <property type="match status" value="1"/>
</dbReference>
<dbReference type="Pfam" id="PF00743">
    <property type="entry name" value="FMO-like"/>
    <property type="match status" value="1"/>
</dbReference>
<keyword evidence="12" id="KW-1185">Reference proteome</keyword>
<evidence type="ECO:0000256" key="2">
    <source>
        <dbReference type="ARBA" id="ARBA00006824"/>
    </source>
</evidence>
<comment type="subcellular location">
    <subcellularLocation>
        <location evidence="1">Membrane</location>
        <topology evidence="1">Multi-pass membrane protein</topology>
    </subcellularLocation>
</comment>
<evidence type="ECO:0000256" key="9">
    <source>
        <dbReference type="ARBA" id="ARBA00023136"/>
    </source>
</evidence>
<organism evidence="11 12">
    <name type="scientific">Curvularia kusanoi</name>
    <name type="common">Cochliobolus kusanoi</name>
    <dbReference type="NCBI Taxonomy" id="90978"/>
    <lineage>
        <taxon>Eukaryota</taxon>
        <taxon>Fungi</taxon>
        <taxon>Dikarya</taxon>
        <taxon>Ascomycota</taxon>
        <taxon>Pezizomycotina</taxon>
        <taxon>Dothideomycetes</taxon>
        <taxon>Pleosporomycetidae</taxon>
        <taxon>Pleosporales</taxon>
        <taxon>Pleosporineae</taxon>
        <taxon>Pleosporaceae</taxon>
        <taxon>Curvularia</taxon>
    </lineage>
</organism>
<dbReference type="SUPFAM" id="SSF51905">
    <property type="entry name" value="FAD/NAD(P)-binding domain"/>
    <property type="match status" value="3"/>
</dbReference>
<evidence type="ECO:0000256" key="4">
    <source>
        <dbReference type="ARBA" id="ARBA00022630"/>
    </source>
</evidence>
<evidence type="ECO:0000256" key="7">
    <source>
        <dbReference type="ARBA" id="ARBA00022989"/>
    </source>
</evidence>
<dbReference type="Proteomes" id="UP000801428">
    <property type="component" value="Unassembled WGS sequence"/>
</dbReference>
<evidence type="ECO:0000256" key="5">
    <source>
        <dbReference type="ARBA" id="ARBA00022692"/>
    </source>
</evidence>
<feature type="transmembrane region" description="Helical" evidence="10">
    <location>
        <begin position="570"/>
        <end position="594"/>
    </location>
</feature>
<comment type="similarity">
    <text evidence="2">Belongs to the peroxisomal membrane protein PXMP2/4 family.</text>
</comment>
<evidence type="ECO:0000313" key="12">
    <source>
        <dbReference type="Proteomes" id="UP000801428"/>
    </source>
</evidence>
<dbReference type="Pfam" id="PF13450">
    <property type="entry name" value="NAD_binding_8"/>
    <property type="match status" value="1"/>
</dbReference>
<dbReference type="InterPro" id="IPR007248">
    <property type="entry name" value="Mpv17_PMP22"/>
</dbReference>
<evidence type="ECO:0000256" key="8">
    <source>
        <dbReference type="ARBA" id="ARBA00023002"/>
    </source>
</evidence>
<comment type="caution">
    <text evidence="11">The sequence shown here is derived from an EMBL/GenBank/DDBJ whole genome shotgun (WGS) entry which is preliminary data.</text>
</comment>
<keyword evidence="9 10" id="KW-0472">Membrane</keyword>
<evidence type="ECO:0000256" key="1">
    <source>
        <dbReference type="ARBA" id="ARBA00004141"/>
    </source>
</evidence>
<dbReference type="PANTHER" id="PTHR42877:SF10">
    <property type="entry name" value="L-ORNITHINE N(5)-OXYGENASE"/>
    <property type="match status" value="1"/>
</dbReference>
<proteinExistence type="inferred from homology"/>
<evidence type="ECO:0000256" key="10">
    <source>
        <dbReference type="SAM" id="Phobius"/>
    </source>
</evidence>
<keyword evidence="6" id="KW-0274">FAD</keyword>
<dbReference type="GO" id="GO:0004499">
    <property type="term" value="F:N,N-dimethylaniline monooxygenase activity"/>
    <property type="evidence" value="ECO:0007669"/>
    <property type="project" value="InterPro"/>
</dbReference>
<feature type="transmembrane region" description="Helical" evidence="10">
    <location>
        <begin position="17"/>
        <end position="38"/>
    </location>
</feature>
<dbReference type="GO" id="GO:0050660">
    <property type="term" value="F:flavin adenine dinucleotide binding"/>
    <property type="evidence" value="ECO:0007669"/>
    <property type="project" value="InterPro"/>
</dbReference>